<feature type="region of interest" description="Disordered" evidence="1">
    <location>
        <begin position="1"/>
        <end position="36"/>
    </location>
</feature>
<feature type="compositionally biased region" description="Acidic residues" evidence="1">
    <location>
        <begin position="71"/>
        <end position="81"/>
    </location>
</feature>
<feature type="compositionally biased region" description="Basic and acidic residues" evidence="1">
    <location>
        <begin position="115"/>
        <end position="132"/>
    </location>
</feature>
<feature type="compositionally biased region" description="Acidic residues" evidence="1">
    <location>
        <begin position="141"/>
        <end position="151"/>
    </location>
</feature>
<gene>
    <name evidence="2" type="ORF">BJ508DRAFT_46146</name>
</gene>
<evidence type="ECO:0000313" key="2">
    <source>
        <dbReference type="EMBL" id="RPA83963.1"/>
    </source>
</evidence>
<feature type="compositionally biased region" description="Low complexity" evidence="1">
    <location>
        <begin position="82"/>
        <end position="95"/>
    </location>
</feature>
<feature type="region of interest" description="Disordered" evidence="1">
    <location>
        <begin position="62"/>
        <end position="154"/>
    </location>
</feature>
<evidence type="ECO:0000256" key="1">
    <source>
        <dbReference type="SAM" id="MobiDB-lite"/>
    </source>
</evidence>
<keyword evidence="3" id="KW-1185">Reference proteome</keyword>
<accession>A0A3N4ICW7</accession>
<dbReference type="EMBL" id="ML119661">
    <property type="protein sequence ID" value="RPA83963.1"/>
    <property type="molecule type" value="Genomic_DNA"/>
</dbReference>
<proteinExistence type="predicted"/>
<feature type="compositionally biased region" description="Low complexity" evidence="1">
    <location>
        <begin position="1"/>
        <end position="16"/>
    </location>
</feature>
<reference evidence="2 3" key="1">
    <citation type="journal article" date="2018" name="Nat. Ecol. Evol.">
        <title>Pezizomycetes genomes reveal the molecular basis of ectomycorrhizal truffle lifestyle.</title>
        <authorList>
            <person name="Murat C."/>
            <person name="Payen T."/>
            <person name="Noel B."/>
            <person name="Kuo A."/>
            <person name="Morin E."/>
            <person name="Chen J."/>
            <person name="Kohler A."/>
            <person name="Krizsan K."/>
            <person name="Balestrini R."/>
            <person name="Da Silva C."/>
            <person name="Montanini B."/>
            <person name="Hainaut M."/>
            <person name="Levati E."/>
            <person name="Barry K.W."/>
            <person name="Belfiori B."/>
            <person name="Cichocki N."/>
            <person name="Clum A."/>
            <person name="Dockter R.B."/>
            <person name="Fauchery L."/>
            <person name="Guy J."/>
            <person name="Iotti M."/>
            <person name="Le Tacon F."/>
            <person name="Lindquist E.A."/>
            <person name="Lipzen A."/>
            <person name="Malagnac F."/>
            <person name="Mello A."/>
            <person name="Molinier V."/>
            <person name="Miyauchi S."/>
            <person name="Poulain J."/>
            <person name="Riccioni C."/>
            <person name="Rubini A."/>
            <person name="Sitrit Y."/>
            <person name="Splivallo R."/>
            <person name="Traeger S."/>
            <person name="Wang M."/>
            <person name="Zifcakova L."/>
            <person name="Wipf D."/>
            <person name="Zambonelli A."/>
            <person name="Paolocci F."/>
            <person name="Nowrousian M."/>
            <person name="Ottonello S."/>
            <person name="Baldrian P."/>
            <person name="Spatafora J.W."/>
            <person name="Henrissat B."/>
            <person name="Nagy L.G."/>
            <person name="Aury J.M."/>
            <person name="Wincker P."/>
            <person name="Grigoriev I.V."/>
            <person name="Bonfante P."/>
            <person name="Martin F.M."/>
        </authorList>
    </citation>
    <scope>NUCLEOTIDE SEQUENCE [LARGE SCALE GENOMIC DNA]</scope>
    <source>
        <strain evidence="2 3">RN42</strain>
    </source>
</reference>
<name>A0A3N4ICW7_ASCIM</name>
<feature type="compositionally biased region" description="Acidic residues" evidence="1">
    <location>
        <begin position="105"/>
        <end position="114"/>
    </location>
</feature>
<protein>
    <submittedName>
        <fullName evidence="2">Uncharacterized protein</fullName>
    </submittedName>
</protein>
<dbReference type="AlphaFoldDB" id="A0A3N4ICW7"/>
<organism evidence="2 3">
    <name type="scientific">Ascobolus immersus RN42</name>
    <dbReference type="NCBI Taxonomy" id="1160509"/>
    <lineage>
        <taxon>Eukaryota</taxon>
        <taxon>Fungi</taxon>
        <taxon>Dikarya</taxon>
        <taxon>Ascomycota</taxon>
        <taxon>Pezizomycotina</taxon>
        <taxon>Pezizomycetes</taxon>
        <taxon>Pezizales</taxon>
        <taxon>Ascobolaceae</taxon>
        <taxon>Ascobolus</taxon>
    </lineage>
</organism>
<sequence length="359" mass="40247">MATTTTTTRTGTSTTTPQRIEKISPTASPERDEVKPKIVVETLNPALDPTWLNEFREKVSGFGLKPGQSWADEDEDDDDEPFTFTPSTPSTPATTVAITPQDALNDIDNDEEDERVLVDKLDSRAGKRKNSEDSSAASGPDDFDETSDDEGAQSPGEFIYKIEDFMDDLCDDPEDAPQYIDLGQLGYMEGLEAEAKQKYNLNMKRLKKLAKVYDFVRGANPSNVELLVELQVEMDIIASTVQSDVEDCIPLSSHRSLCLREEHFTAPYAAVRALQPSRFNKERDGKKAFNQLTSAFYKKKRLVATRQPVWDGFSWTPGQVQIIGHSDLETISEDEQLDHINQRQAITSDSLLRFATRRP</sequence>
<evidence type="ECO:0000313" key="3">
    <source>
        <dbReference type="Proteomes" id="UP000275078"/>
    </source>
</evidence>
<dbReference type="Proteomes" id="UP000275078">
    <property type="component" value="Unassembled WGS sequence"/>
</dbReference>